<accession>A0AA36NMB6</accession>
<proteinExistence type="predicted"/>
<feature type="chain" id="PRO_5041433826" evidence="2">
    <location>
        <begin position="19"/>
        <end position="1073"/>
    </location>
</feature>
<dbReference type="Proteomes" id="UP001178507">
    <property type="component" value="Unassembled WGS sequence"/>
</dbReference>
<evidence type="ECO:0000256" key="2">
    <source>
        <dbReference type="SAM" id="SignalP"/>
    </source>
</evidence>
<sequence>MAGFRWVLFAQAAAAAVASLFLDGHCSSLVNGVWEKDGELFRHGALTMRHGSDASNGSDGNSSGWVVELAGQILARGDLTSSTWEVWCGGTRSHAPLTVTPFSEAIFEISAEHCGEWLRFSRIADLPIYFARSRASGFFLFFNCTEIAQWQIAPEIAELAEIADADCVNASSPRPGTALASCDNELTSVELTQAAVSLELCGRRFLPSGHTMSGPLYRSENLFLYFEPACDSRSPPRWVVSSAPSTSDLSNLDGDGACNYMAWAESNLTTGPPRHGWTAWCSDPNVSFQGNLQLPLDAYIEAYQLEAETCAAPSVSDVDLADLAGGDANLVRRMLIYARGPDDIGKLVKEVDAGFVASQGWPFAAFFTFLPFVLFGVCSACHCCRCFRCYSKERRTARVGKIGFFVVLGLLILGASTCAGAAAAGLRTLEEANAASSCASAQLLRAVLQGAEEFVGLQPLLQHMESLLEPSPGSVVDCGLGLPPMLIRKPQPDPGRSNLLERTEVLEQSAQLAEATLQLLQDALDVDRLLRATDTRPDLLHRCRWCQTLADLTAEAAAELRQFLGQSKVATRRRFEGLFSASQAVRSAAGPVASLQRVAIEAFDFLSATRGRFWNDGHAVLSGILAAMVIALSGIFLLACASLALFAREPREVSILSLSGQYGCETSLCSCFSWFLFASFALFLFAVSGTTVVTYSQASGFCLVLENDIGTDLFRATGLRVAASQSLSSIVDISQQCLAKSAGHTGDLGNLDVLTLLKGADGTSVRETLASFELRNSSQPPDVTALQRAVRIPVDAQLLPSDGLRGHARYGAMELDARTRLGLSASVSCADFTEGANGTSVTIPGLETFVQSFRSLGSATGNCNTSDQAVACSEAVTRAGRACQAAARFLQEAKANVRLVAFPCPDFSAGNASCDVKDLTQNADGTWTNVCSPRRTPKTCTLEEFTLYLQDFDARIAKVFAFLEHAIVSTDVAQLAPAPVRLPGSCATLALHWQHFMQALCYSSVPALRSVGWAFFWAGLTMLGAACLMYLVWRRAYDNYYRPKDNWMGGDDMPVRSAKSVASSATRSSALSF</sequence>
<evidence type="ECO:0000313" key="4">
    <source>
        <dbReference type="Proteomes" id="UP001178507"/>
    </source>
</evidence>
<keyword evidence="4" id="KW-1185">Reference proteome</keyword>
<feature type="transmembrane region" description="Helical" evidence="1">
    <location>
        <begin position="1011"/>
        <end position="1033"/>
    </location>
</feature>
<evidence type="ECO:0000313" key="3">
    <source>
        <dbReference type="EMBL" id="CAJ1410826.1"/>
    </source>
</evidence>
<evidence type="ECO:0000256" key="1">
    <source>
        <dbReference type="SAM" id="Phobius"/>
    </source>
</evidence>
<feature type="signal peptide" evidence="2">
    <location>
        <begin position="1"/>
        <end position="18"/>
    </location>
</feature>
<protein>
    <submittedName>
        <fullName evidence="3">Uncharacterized protein</fullName>
    </submittedName>
</protein>
<feature type="transmembrane region" description="Helical" evidence="1">
    <location>
        <begin position="361"/>
        <end position="381"/>
    </location>
</feature>
<keyword evidence="1" id="KW-0472">Membrane</keyword>
<reference evidence="3" key="1">
    <citation type="submission" date="2023-08" db="EMBL/GenBank/DDBJ databases">
        <authorList>
            <person name="Chen Y."/>
            <person name="Shah S."/>
            <person name="Dougan E. K."/>
            <person name="Thang M."/>
            <person name="Chan C."/>
        </authorList>
    </citation>
    <scope>NUCLEOTIDE SEQUENCE</scope>
</reference>
<gene>
    <name evidence="3" type="ORF">EVOR1521_LOCUS31570</name>
</gene>
<feature type="transmembrane region" description="Helical" evidence="1">
    <location>
        <begin position="619"/>
        <end position="647"/>
    </location>
</feature>
<keyword evidence="1" id="KW-0812">Transmembrane</keyword>
<feature type="transmembrane region" description="Helical" evidence="1">
    <location>
        <begin position="668"/>
        <end position="687"/>
    </location>
</feature>
<keyword evidence="2" id="KW-0732">Signal</keyword>
<name>A0AA36NMB6_9DINO</name>
<feature type="transmembrane region" description="Helical" evidence="1">
    <location>
        <begin position="402"/>
        <end position="426"/>
    </location>
</feature>
<dbReference type="AlphaFoldDB" id="A0AA36NMB6"/>
<dbReference type="EMBL" id="CAUJNA010003841">
    <property type="protein sequence ID" value="CAJ1410826.1"/>
    <property type="molecule type" value="Genomic_DNA"/>
</dbReference>
<comment type="caution">
    <text evidence="3">The sequence shown here is derived from an EMBL/GenBank/DDBJ whole genome shotgun (WGS) entry which is preliminary data.</text>
</comment>
<organism evidence="3 4">
    <name type="scientific">Effrenium voratum</name>
    <dbReference type="NCBI Taxonomy" id="2562239"/>
    <lineage>
        <taxon>Eukaryota</taxon>
        <taxon>Sar</taxon>
        <taxon>Alveolata</taxon>
        <taxon>Dinophyceae</taxon>
        <taxon>Suessiales</taxon>
        <taxon>Symbiodiniaceae</taxon>
        <taxon>Effrenium</taxon>
    </lineage>
</organism>
<keyword evidence="1" id="KW-1133">Transmembrane helix</keyword>